<organism evidence="1 2">
    <name type="scientific">Paramuricea clavata</name>
    <name type="common">Red gorgonian</name>
    <name type="synonym">Violescent sea-whip</name>
    <dbReference type="NCBI Taxonomy" id="317549"/>
    <lineage>
        <taxon>Eukaryota</taxon>
        <taxon>Metazoa</taxon>
        <taxon>Cnidaria</taxon>
        <taxon>Anthozoa</taxon>
        <taxon>Octocorallia</taxon>
        <taxon>Malacalcyonacea</taxon>
        <taxon>Plexauridae</taxon>
        <taxon>Paramuricea</taxon>
    </lineage>
</organism>
<dbReference type="Proteomes" id="UP001152795">
    <property type="component" value="Unassembled WGS sequence"/>
</dbReference>
<comment type="caution">
    <text evidence="1">The sequence shown here is derived from an EMBL/GenBank/DDBJ whole genome shotgun (WGS) entry which is preliminary data.</text>
</comment>
<protein>
    <submittedName>
        <fullName evidence="1">Uncharacterized protein</fullName>
    </submittedName>
</protein>
<name>A0A6S7JKZ9_PARCT</name>
<dbReference type="AlphaFoldDB" id="A0A6S7JKZ9"/>
<evidence type="ECO:0000313" key="1">
    <source>
        <dbReference type="EMBL" id="CAB4033186.1"/>
    </source>
</evidence>
<reference evidence="1" key="1">
    <citation type="submission" date="2020-04" db="EMBL/GenBank/DDBJ databases">
        <authorList>
            <person name="Alioto T."/>
            <person name="Alioto T."/>
            <person name="Gomez Garrido J."/>
        </authorList>
    </citation>
    <scope>NUCLEOTIDE SEQUENCE</scope>
    <source>
        <strain evidence="1">A484AB</strain>
    </source>
</reference>
<feature type="non-terminal residue" evidence="1">
    <location>
        <position position="71"/>
    </location>
</feature>
<evidence type="ECO:0000313" key="2">
    <source>
        <dbReference type="Proteomes" id="UP001152795"/>
    </source>
</evidence>
<sequence>MSGTSQDNRTRTIDQSVVEIPAPVRLDIPDETECLPSKSRRSNWFRNSFGPLTEYGKLKKTQFVMGARNLE</sequence>
<accession>A0A6S7JKZ9</accession>
<dbReference type="EMBL" id="CACRXK020019025">
    <property type="protein sequence ID" value="CAB4033186.1"/>
    <property type="molecule type" value="Genomic_DNA"/>
</dbReference>
<gene>
    <name evidence="1" type="ORF">PACLA_8A052625</name>
</gene>
<proteinExistence type="predicted"/>
<keyword evidence="2" id="KW-1185">Reference proteome</keyword>